<dbReference type="Pfam" id="PF02798">
    <property type="entry name" value="GST_N"/>
    <property type="match status" value="1"/>
</dbReference>
<dbReference type="GO" id="GO:0004364">
    <property type="term" value="F:glutathione transferase activity"/>
    <property type="evidence" value="ECO:0007669"/>
    <property type="project" value="UniProtKB-EC"/>
</dbReference>
<dbReference type="SUPFAM" id="SSF47616">
    <property type="entry name" value="GST C-terminal domain-like"/>
    <property type="match status" value="1"/>
</dbReference>
<dbReference type="Gene3D" id="1.20.1050.10">
    <property type="match status" value="1"/>
</dbReference>
<dbReference type="SFLD" id="SFLDS00019">
    <property type="entry name" value="Glutathione_Transferase_(cytos"/>
    <property type="match status" value="1"/>
</dbReference>
<evidence type="ECO:0000256" key="1">
    <source>
        <dbReference type="ARBA" id="ARBA00012452"/>
    </source>
</evidence>
<dbReference type="Gene3D" id="3.40.30.10">
    <property type="entry name" value="Glutaredoxin"/>
    <property type="match status" value="1"/>
</dbReference>
<name>A0A6F9DK58_9ASCI</name>
<evidence type="ECO:0000259" key="4">
    <source>
        <dbReference type="PROSITE" id="PS50404"/>
    </source>
</evidence>
<gene>
    <name evidence="6" type="primary">Mgst1-006</name>
</gene>
<sequence length="198" mass="22729">MPVYTLTYFPARGIAEMSRYVFAEAGVQYEDIRVTGDEWPKLKPNTPFGKMPYLTVDGKYVAHSRAIVRFLGREFRLDGGDSLTAARLDVWIEQLFETYSSMPWTEEDEDKKAKLLATWEKETLEPKLKKLEAEINATGGPYFLGKDVSILDLVIFSICEFMKAKWNLDFAQFCTLTKLREAVAARPNIAAWIKKRPE</sequence>
<dbReference type="FunFam" id="3.40.30.10:FF:000035">
    <property type="entry name" value="hematopoietic prostaglandin D synthase"/>
    <property type="match status" value="1"/>
</dbReference>
<proteinExistence type="evidence at transcript level"/>
<keyword evidence="2 6" id="KW-0808">Transferase</keyword>
<feature type="domain" description="GST N-terminal" evidence="4">
    <location>
        <begin position="2"/>
        <end position="79"/>
    </location>
</feature>
<organism evidence="6">
    <name type="scientific">Phallusia mammillata</name>
    <dbReference type="NCBI Taxonomy" id="59560"/>
    <lineage>
        <taxon>Eukaryota</taxon>
        <taxon>Metazoa</taxon>
        <taxon>Chordata</taxon>
        <taxon>Tunicata</taxon>
        <taxon>Ascidiacea</taxon>
        <taxon>Phlebobranchia</taxon>
        <taxon>Ascidiidae</taxon>
        <taxon>Phallusia</taxon>
    </lineage>
</organism>
<dbReference type="Pfam" id="PF14497">
    <property type="entry name" value="GST_C_3"/>
    <property type="match status" value="1"/>
</dbReference>
<dbReference type="InterPro" id="IPR010987">
    <property type="entry name" value="Glutathione-S-Trfase_C-like"/>
</dbReference>
<dbReference type="SFLD" id="SFLDG00363">
    <property type="entry name" value="AMPS_(cytGST):_Alpha-__Mu-__Pi"/>
    <property type="match status" value="1"/>
</dbReference>
<dbReference type="InterPro" id="IPR004045">
    <property type="entry name" value="Glutathione_S-Trfase_N"/>
</dbReference>
<dbReference type="PANTHER" id="PTHR11571:SF224">
    <property type="entry name" value="HEMATOPOIETIC PROSTAGLANDIN D SYNTHASE"/>
    <property type="match status" value="1"/>
</dbReference>
<evidence type="ECO:0000313" key="6">
    <source>
        <dbReference type="EMBL" id="CAB3263822.1"/>
    </source>
</evidence>
<evidence type="ECO:0000256" key="2">
    <source>
        <dbReference type="ARBA" id="ARBA00022679"/>
    </source>
</evidence>
<evidence type="ECO:0000259" key="5">
    <source>
        <dbReference type="PROSITE" id="PS50405"/>
    </source>
</evidence>
<dbReference type="InterPro" id="IPR050213">
    <property type="entry name" value="GST_superfamily"/>
</dbReference>
<dbReference type="PANTHER" id="PTHR11571">
    <property type="entry name" value="GLUTATHIONE S-TRANSFERASE"/>
    <property type="match status" value="1"/>
</dbReference>
<dbReference type="InterPro" id="IPR040079">
    <property type="entry name" value="Glutathione_S-Trfase"/>
</dbReference>
<comment type="catalytic activity">
    <reaction evidence="3">
        <text>RX + glutathione = an S-substituted glutathione + a halide anion + H(+)</text>
        <dbReference type="Rhea" id="RHEA:16437"/>
        <dbReference type="ChEBI" id="CHEBI:15378"/>
        <dbReference type="ChEBI" id="CHEBI:16042"/>
        <dbReference type="ChEBI" id="CHEBI:17792"/>
        <dbReference type="ChEBI" id="CHEBI:57925"/>
        <dbReference type="ChEBI" id="CHEBI:90779"/>
        <dbReference type="EC" id="2.5.1.18"/>
    </reaction>
</comment>
<accession>A0A6F9DK58</accession>
<dbReference type="EMBL" id="LR787960">
    <property type="protein sequence ID" value="CAB3263822.1"/>
    <property type="molecule type" value="mRNA"/>
</dbReference>
<dbReference type="GO" id="GO:0006749">
    <property type="term" value="P:glutathione metabolic process"/>
    <property type="evidence" value="ECO:0007669"/>
    <property type="project" value="TreeGrafter"/>
</dbReference>
<feature type="domain" description="GST C-terminal" evidence="5">
    <location>
        <begin position="81"/>
        <end position="198"/>
    </location>
</feature>
<evidence type="ECO:0000256" key="3">
    <source>
        <dbReference type="ARBA" id="ARBA00047960"/>
    </source>
</evidence>
<dbReference type="InterPro" id="IPR004046">
    <property type="entry name" value="GST_C"/>
</dbReference>
<dbReference type="InterPro" id="IPR036282">
    <property type="entry name" value="Glutathione-S-Trfase_C_sf"/>
</dbReference>
<dbReference type="PROSITE" id="PS50404">
    <property type="entry name" value="GST_NTER"/>
    <property type="match status" value="1"/>
</dbReference>
<dbReference type="InterPro" id="IPR036249">
    <property type="entry name" value="Thioredoxin-like_sf"/>
</dbReference>
<protein>
    <recommendedName>
        <fullName evidence="1">glutathione transferase</fullName>
        <ecNumber evidence="1">2.5.1.18</ecNumber>
    </recommendedName>
</protein>
<dbReference type="SFLD" id="SFLDG01205">
    <property type="entry name" value="AMPS.1"/>
    <property type="match status" value="1"/>
</dbReference>
<dbReference type="AlphaFoldDB" id="A0A6F9DK58"/>
<dbReference type="PROSITE" id="PS50405">
    <property type="entry name" value="GST_CTER"/>
    <property type="match status" value="1"/>
</dbReference>
<dbReference type="SUPFAM" id="SSF52833">
    <property type="entry name" value="Thioredoxin-like"/>
    <property type="match status" value="1"/>
</dbReference>
<dbReference type="CDD" id="cd03039">
    <property type="entry name" value="GST_N_Sigma_like"/>
    <property type="match status" value="1"/>
</dbReference>
<dbReference type="EC" id="2.5.1.18" evidence="1"/>
<reference evidence="6" key="1">
    <citation type="submission" date="2020-04" db="EMBL/GenBank/DDBJ databases">
        <authorList>
            <person name="Neveu A P."/>
        </authorList>
    </citation>
    <scope>NUCLEOTIDE SEQUENCE</scope>
    <source>
        <tissue evidence="6">Whole embryo</tissue>
    </source>
</reference>